<evidence type="ECO:0000313" key="2">
    <source>
        <dbReference type="EMBL" id="CAD8485247.1"/>
    </source>
</evidence>
<proteinExistence type="predicted"/>
<evidence type="ECO:0000259" key="1">
    <source>
        <dbReference type="PROSITE" id="PS50106"/>
    </source>
</evidence>
<dbReference type="InterPro" id="IPR036034">
    <property type="entry name" value="PDZ_sf"/>
</dbReference>
<feature type="domain" description="PDZ" evidence="1">
    <location>
        <begin position="94"/>
        <end position="149"/>
    </location>
</feature>
<reference evidence="2" key="1">
    <citation type="submission" date="2021-01" db="EMBL/GenBank/DDBJ databases">
        <authorList>
            <person name="Corre E."/>
            <person name="Pelletier E."/>
            <person name="Niang G."/>
            <person name="Scheremetjew M."/>
            <person name="Finn R."/>
            <person name="Kale V."/>
            <person name="Holt S."/>
            <person name="Cochrane G."/>
            <person name="Meng A."/>
            <person name="Brown T."/>
            <person name="Cohen L."/>
        </authorList>
    </citation>
    <scope>NUCLEOTIDE SEQUENCE</scope>
    <source>
        <strain evidence="2">CCMP325</strain>
    </source>
</reference>
<dbReference type="EMBL" id="HBEO01016254">
    <property type="protein sequence ID" value="CAD8485247.1"/>
    <property type="molecule type" value="Transcribed_RNA"/>
</dbReference>
<dbReference type="AlphaFoldDB" id="A0A7S0EHE7"/>
<accession>A0A7S0EHE7</accession>
<dbReference type="PROSITE" id="PS50106">
    <property type="entry name" value="PDZ"/>
    <property type="match status" value="1"/>
</dbReference>
<name>A0A7S0EHE7_9CRYP</name>
<dbReference type="SMART" id="SM00228">
    <property type="entry name" value="PDZ"/>
    <property type="match status" value="1"/>
</dbReference>
<dbReference type="InterPro" id="IPR001478">
    <property type="entry name" value="PDZ"/>
</dbReference>
<gene>
    <name evidence="2" type="ORF">HPHI1048_LOCUS11093</name>
</gene>
<sequence>MVKELHLYGFVVTKLTEQNEPECDLRNLIRLNALKPKTITVSKCDPDLPKMSNNFEEISGRISSFWENLLCCQANSSTTRMIRTTPSMRGMKHPMAVNQQPQGGVGIVFLQDHRQDLYVHFLVENGPAHLSGVISPGDELRSIDSRNIQEEGTDLAMLSGPHGSFVTLSFRRKSIDHFNSSKDYTVQLTRNANFYPDVIAVPPVEERVVV</sequence>
<dbReference type="Gene3D" id="2.30.42.10">
    <property type="match status" value="1"/>
</dbReference>
<dbReference type="SUPFAM" id="SSF50156">
    <property type="entry name" value="PDZ domain-like"/>
    <property type="match status" value="1"/>
</dbReference>
<protein>
    <recommendedName>
        <fullName evidence="1">PDZ domain-containing protein</fullName>
    </recommendedName>
</protein>
<organism evidence="2">
    <name type="scientific">Hanusia phi</name>
    <dbReference type="NCBI Taxonomy" id="3032"/>
    <lineage>
        <taxon>Eukaryota</taxon>
        <taxon>Cryptophyceae</taxon>
        <taxon>Pyrenomonadales</taxon>
        <taxon>Geminigeraceae</taxon>
        <taxon>Hanusia</taxon>
    </lineage>
</organism>